<dbReference type="PANTHER" id="PTHR43477">
    <property type="entry name" value="DIHYDROANTICAPSIN 7-DEHYDROGENASE"/>
    <property type="match status" value="1"/>
</dbReference>
<dbReference type="GO" id="GO:0016491">
    <property type="term" value="F:oxidoreductase activity"/>
    <property type="evidence" value="ECO:0007669"/>
    <property type="project" value="UniProtKB-KW"/>
</dbReference>
<dbReference type="EMBL" id="JAESVG020000008">
    <property type="protein sequence ID" value="KAG8625306.1"/>
    <property type="molecule type" value="Genomic_DNA"/>
</dbReference>
<dbReference type="PANTHER" id="PTHR43477:SF1">
    <property type="entry name" value="DIHYDROANTICAPSIN 7-DEHYDROGENASE"/>
    <property type="match status" value="1"/>
</dbReference>
<comment type="caution">
    <text evidence="4">The sequence shown here is derived from an EMBL/GenBank/DDBJ whole genome shotgun (WGS) entry which is preliminary data.</text>
</comment>
<dbReference type="Pfam" id="PF23441">
    <property type="entry name" value="SDR"/>
    <property type="match status" value="2"/>
</dbReference>
<dbReference type="Gene3D" id="3.40.50.720">
    <property type="entry name" value="NAD(P)-binding Rossmann-like Domain"/>
    <property type="match status" value="1"/>
</dbReference>
<accession>A0A8K0PD54</accession>
<keyword evidence="3" id="KW-0560">Oxidoreductase</keyword>
<evidence type="ECO:0008006" key="6">
    <source>
        <dbReference type="Google" id="ProtNLM"/>
    </source>
</evidence>
<dbReference type="InterPro" id="IPR036291">
    <property type="entry name" value="NAD(P)-bd_dom_sf"/>
</dbReference>
<evidence type="ECO:0000313" key="5">
    <source>
        <dbReference type="Proteomes" id="UP000809789"/>
    </source>
</evidence>
<comment type="similarity">
    <text evidence="1">Belongs to the short-chain dehydrogenases/reductases (SDR) family.</text>
</comment>
<evidence type="ECO:0000313" key="4">
    <source>
        <dbReference type="EMBL" id="KAG8625306.1"/>
    </source>
</evidence>
<organism evidence="4 5">
    <name type="scientific">Elsinoe batatas</name>
    <dbReference type="NCBI Taxonomy" id="2601811"/>
    <lineage>
        <taxon>Eukaryota</taxon>
        <taxon>Fungi</taxon>
        <taxon>Dikarya</taxon>
        <taxon>Ascomycota</taxon>
        <taxon>Pezizomycotina</taxon>
        <taxon>Dothideomycetes</taxon>
        <taxon>Dothideomycetidae</taxon>
        <taxon>Myriangiales</taxon>
        <taxon>Elsinoaceae</taxon>
        <taxon>Elsinoe</taxon>
    </lineage>
</organism>
<evidence type="ECO:0000256" key="1">
    <source>
        <dbReference type="ARBA" id="ARBA00006484"/>
    </source>
</evidence>
<sequence>MSDSTKYTSKLQNKRILIIGASLEHGAHVTISSSQPSRIDRAITSLLTSYPSAKPRLQGHPADMATSSTLESNIVSLLDFATEKQSKKLDHIVWTAGDALAVMPLSDLTVEKSHPSRHGALLRPPGMSEEERQRRFKYFGEKSTTGRVGRVEDVAEAYLFLMRDQNVTGSLIWTNAGALLV</sequence>
<proteinExistence type="inferred from homology"/>
<dbReference type="AlphaFoldDB" id="A0A8K0PD54"/>
<reference evidence="4" key="1">
    <citation type="submission" date="2021-07" db="EMBL/GenBank/DDBJ databases">
        <title>Elsinoe batatas strain:CRI-CJ2 Genome sequencing and assembly.</title>
        <authorList>
            <person name="Huang L."/>
        </authorList>
    </citation>
    <scope>NUCLEOTIDE SEQUENCE</scope>
    <source>
        <strain evidence="4">CRI-CJ2</strain>
    </source>
</reference>
<gene>
    <name evidence="4" type="ORF">KVT40_007057</name>
</gene>
<keyword evidence="5" id="KW-1185">Reference proteome</keyword>
<dbReference type="SUPFAM" id="SSF51735">
    <property type="entry name" value="NAD(P)-binding Rossmann-fold domains"/>
    <property type="match status" value="1"/>
</dbReference>
<dbReference type="Proteomes" id="UP000809789">
    <property type="component" value="Unassembled WGS sequence"/>
</dbReference>
<evidence type="ECO:0000256" key="3">
    <source>
        <dbReference type="ARBA" id="ARBA00023002"/>
    </source>
</evidence>
<dbReference type="InterPro" id="IPR057571">
    <property type="entry name" value="SDR_PhqE-like"/>
</dbReference>
<evidence type="ECO:0000256" key="2">
    <source>
        <dbReference type="ARBA" id="ARBA00022857"/>
    </source>
</evidence>
<name>A0A8K0PD54_9PEZI</name>
<dbReference type="OrthoDB" id="294295at2759"/>
<dbReference type="InterPro" id="IPR051122">
    <property type="entry name" value="SDR_DHRS6-like"/>
</dbReference>
<keyword evidence="2" id="KW-0521">NADP</keyword>
<protein>
    <recommendedName>
        <fullName evidence="6">NAD(P)-binding protein</fullName>
    </recommendedName>
</protein>